<gene>
    <name evidence="9" type="ORF">GY22_00900</name>
</gene>
<evidence type="ECO:0000256" key="4">
    <source>
        <dbReference type="ARBA" id="ARBA00022475"/>
    </source>
</evidence>
<dbReference type="GO" id="GO:0005886">
    <property type="term" value="C:plasma membrane"/>
    <property type="evidence" value="ECO:0007669"/>
    <property type="project" value="UniProtKB-SubCell"/>
</dbReference>
<feature type="transmembrane region" description="Helical" evidence="8">
    <location>
        <begin position="226"/>
        <end position="247"/>
    </location>
</feature>
<dbReference type="SUPFAM" id="SSF81345">
    <property type="entry name" value="ABC transporter involved in vitamin B12 uptake, BtuC"/>
    <property type="match status" value="1"/>
</dbReference>
<comment type="caution">
    <text evidence="9">The sequence shown here is derived from an EMBL/GenBank/DDBJ whole genome shotgun (WGS) entry which is preliminary data.</text>
</comment>
<dbReference type="GO" id="GO:0022857">
    <property type="term" value="F:transmembrane transporter activity"/>
    <property type="evidence" value="ECO:0007669"/>
    <property type="project" value="InterPro"/>
</dbReference>
<evidence type="ECO:0000256" key="5">
    <source>
        <dbReference type="ARBA" id="ARBA00022692"/>
    </source>
</evidence>
<feature type="transmembrane region" description="Helical" evidence="8">
    <location>
        <begin position="306"/>
        <end position="331"/>
    </location>
</feature>
<dbReference type="PANTHER" id="PTHR30472">
    <property type="entry name" value="FERRIC ENTEROBACTIN TRANSPORT SYSTEM PERMEASE PROTEIN"/>
    <property type="match status" value="1"/>
</dbReference>
<dbReference type="EMBL" id="JSUH01000001">
    <property type="protein sequence ID" value="KHD98946.1"/>
    <property type="molecule type" value="Genomic_DNA"/>
</dbReference>
<dbReference type="GO" id="GO:0033214">
    <property type="term" value="P:siderophore-iron import into cell"/>
    <property type="evidence" value="ECO:0007669"/>
    <property type="project" value="TreeGrafter"/>
</dbReference>
<evidence type="ECO:0000256" key="1">
    <source>
        <dbReference type="ARBA" id="ARBA00004651"/>
    </source>
</evidence>
<evidence type="ECO:0000256" key="6">
    <source>
        <dbReference type="ARBA" id="ARBA00022989"/>
    </source>
</evidence>
<keyword evidence="10" id="KW-1185">Reference proteome</keyword>
<keyword evidence="5 8" id="KW-0812">Transmembrane</keyword>
<reference evidence="9 10" key="1">
    <citation type="journal article" date="2003" name="Int. J. Syst. Evol. Microbiol.">
        <title>Kocuria polaris sp. nov., an orange-pigmented psychrophilic bacterium isolated from an Antarctic cyanobacterial mat sample.</title>
        <authorList>
            <person name="Reddy G.S."/>
            <person name="Prakash J.S."/>
            <person name="Prabahar V."/>
            <person name="Matsumoto G.I."/>
            <person name="Stackebrandt E."/>
            <person name="Shivaji S."/>
        </authorList>
    </citation>
    <scope>NUCLEOTIDE SEQUENCE [LARGE SCALE GENOMIC DNA]</scope>
    <source>
        <strain evidence="9 10">CMS 76or</strain>
    </source>
</reference>
<feature type="transmembrane region" description="Helical" evidence="8">
    <location>
        <begin position="148"/>
        <end position="167"/>
    </location>
</feature>
<keyword evidence="4" id="KW-1003">Cell membrane</keyword>
<evidence type="ECO:0000313" key="10">
    <source>
        <dbReference type="Proteomes" id="UP000030466"/>
    </source>
</evidence>
<name>A0A0A6VWI0_KOCRO</name>
<evidence type="ECO:0000313" key="9">
    <source>
        <dbReference type="EMBL" id="KHD98946.1"/>
    </source>
</evidence>
<protein>
    <submittedName>
        <fullName evidence="9">Iron ABC transporter permease</fullName>
    </submittedName>
</protein>
<keyword evidence="3" id="KW-0813">Transport</keyword>
<dbReference type="Gene3D" id="1.10.3470.10">
    <property type="entry name" value="ABC transporter involved in vitamin B12 uptake, BtuC"/>
    <property type="match status" value="1"/>
</dbReference>
<dbReference type="Pfam" id="PF01032">
    <property type="entry name" value="FecCD"/>
    <property type="match status" value="1"/>
</dbReference>
<evidence type="ECO:0000256" key="3">
    <source>
        <dbReference type="ARBA" id="ARBA00022448"/>
    </source>
</evidence>
<feature type="transmembrane region" description="Helical" evidence="8">
    <location>
        <begin position="53"/>
        <end position="71"/>
    </location>
</feature>
<feature type="transmembrane region" description="Helical" evidence="8">
    <location>
        <begin position="92"/>
        <end position="109"/>
    </location>
</feature>
<sequence length="363" mass="36028">MSSTSTVSPARATRQVPGTAQRRRGLALSAAVLLLALAAAASLFWGARSVDPATVVAVLTGLPAALLEGGWAKVSAGLGIDAAVVQSRIPRTLTAVLAGAALAVAGAGMQGVSRNPLGDPGLLGLTAGAACAVVLGIGWLGLVATWQLTALALAGSAVAAVLVFGSSRLGGGAPTPAGLVLSGAAVNAGFTALTSSVVLMLPAVLDRFRFWSIGSVARAETTDLAAVAPLVLLGVLLVLGGSSGLNAMALGDELAHGLGVDLGVQRVLVFVGVVLLSGSATALAGPIAFVGLLVPHAVRRLLGGDYRWIVLFSVVLGPVLLLSADVLGRVLTPPQEIHVGVTTVVLGVPVLLALLRRGRSVTL</sequence>
<keyword evidence="7 8" id="KW-0472">Membrane</keyword>
<accession>A0A0A6VWI0</accession>
<dbReference type="OrthoDB" id="9782305at2"/>
<dbReference type="PANTHER" id="PTHR30472:SF1">
    <property type="entry name" value="FE(3+) DICITRATE TRANSPORT SYSTEM PERMEASE PROTEIN FECC-RELATED"/>
    <property type="match status" value="1"/>
</dbReference>
<dbReference type="InterPro" id="IPR000522">
    <property type="entry name" value="ABC_transptr_permease_BtuC"/>
</dbReference>
<dbReference type="InterPro" id="IPR037294">
    <property type="entry name" value="ABC_BtuC-like"/>
</dbReference>
<dbReference type="AlphaFoldDB" id="A0A0A6VWI0"/>
<feature type="transmembrane region" description="Helical" evidence="8">
    <location>
        <begin position="26"/>
        <end position="47"/>
    </location>
</feature>
<feature type="transmembrane region" description="Helical" evidence="8">
    <location>
        <begin position="179"/>
        <end position="205"/>
    </location>
</feature>
<proteinExistence type="inferred from homology"/>
<feature type="transmembrane region" description="Helical" evidence="8">
    <location>
        <begin position="121"/>
        <end position="141"/>
    </location>
</feature>
<feature type="transmembrane region" description="Helical" evidence="8">
    <location>
        <begin position="267"/>
        <end position="294"/>
    </location>
</feature>
<evidence type="ECO:0000256" key="2">
    <source>
        <dbReference type="ARBA" id="ARBA00007935"/>
    </source>
</evidence>
<dbReference type="CDD" id="cd06550">
    <property type="entry name" value="TM_ABC_iron-siderophores_like"/>
    <property type="match status" value="1"/>
</dbReference>
<evidence type="ECO:0000256" key="7">
    <source>
        <dbReference type="ARBA" id="ARBA00023136"/>
    </source>
</evidence>
<feature type="transmembrane region" description="Helical" evidence="8">
    <location>
        <begin position="337"/>
        <end position="355"/>
    </location>
</feature>
<keyword evidence="6 8" id="KW-1133">Transmembrane helix</keyword>
<organism evidence="9 10">
    <name type="scientific">Kocuria rosea subsp. polaris</name>
    <dbReference type="NCBI Taxonomy" id="136273"/>
    <lineage>
        <taxon>Bacteria</taxon>
        <taxon>Bacillati</taxon>
        <taxon>Actinomycetota</taxon>
        <taxon>Actinomycetes</taxon>
        <taxon>Micrococcales</taxon>
        <taxon>Micrococcaceae</taxon>
        <taxon>Kocuria</taxon>
    </lineage>
</organism>
<evidence type="ECO:0000256" key="8">
    <source>
        <dbReference type="SAM" id="Phobius"/>
    </source>
</evidence>
<comment type="subcellular location">
    <subcellularLocation>
        <location evidence="1">Cell membrane</location>
        <topology evidence="1">Multi-pass membrane protein</topology>
    </subcellularLocation>
</comment>
<dbReference type="RefSeq" id="WP_035923388.1">
    <property type="nucleotide sequence ID" value="NZ_JSUH01000001.1"/>
</dbReference>
<dbReference type="Proteomes" id="UP000030466">
    <property type="component" value="Unassembled WGS sequence"/>
</dbReference>
<comment type="similarity">
    <text evidence="2">Belongs to the binding-protein-dependent transport system permease family. FecCD subfamily.</text>
</comment>